<dbReference type="Proteomes" id="UP000635726">
    <property type="component" value="Unassembled WGS sequence"/>
</dbReference>
<dbReference type="EMBL" id="BMOE01000003">
    <property type="protein sequence ID" value="GGJ68856.1"/>
    <property type="molecule type" value="Genomic_DNA"/>
</dbReference>
<name>A0A917PAN3_9DEIO</name>
<reference evidence="1" key="2">
    <citation type="submission" date="2020-09" db="EMBL/GenBank/DDBJ databases">
        <authorList>
            <person name="Sun Q."/>
            <person name="Ohkuma M."/>
        </authorList>
    </citation>
    <scope>NUCLEOTIDE SEQUENCE</scope>
    <source>
        <strain evidence="1">JCM 14371</strain>
    </source>
</reference>
<gene>
    <name evidence="1" type="ORF">GCM10008939_11710</name>
</gene>
<dbReference type="PROSITE" id="PS51257">
    <property type="entry name" value="PROKAR_LIPOPROTEIN"/>
    <property type="match status" value="1"/>
</dbReference>
<proteinExistence type="predicted"/>
<dbReference type="AlphaFoldDB" id="A0A917PAN3"/>
<accession>A0A917PAN3</accession>
<sequence length="62" mass="6462">MFCVFLRAWWLAETDSGGASMAAAACTEFSLFRILMGPDGVPLGADAACPGLPQVVRLTALS</sequence>
<reference evidence="1" key="1">
    <citation type="journal article" date="2014" name="Int. J. Syst. Evol. Microbiol.">
        <title>Complete genome sequence of Corynebacterium casei LMG S-19264T (=DSM 44701T), isolated from a smear-ripened cheese.</title>
        <authorList>
            <consortium name="US DOE Joint Genome Institute (JGI-PGF)"/>
            <person name="Walter F."/>
            <person name="Albersmeier A."/>
            <person name="Kalinowski J."/>
            <person name="Ruckert C."/>
        </authorList>
    </citation>
    <scope>NUCLEOTIDE SEQUENCE</scope>
    <source>
        <strain evidence="1">JCM 14371</strain>
    </source>
</reference>
<organism evidence="1 2">
    <name type="scientific">Deinococcus aquiradiocola</name>
    <dbReference type="NCBI Taxonomy" id="393059"/>
    <lineage>
        <taxon>Bacteria</taxon>
        <taxon>Thermotogati</taxon>
        <taxon>Deinococcota</taxon>
        <taxon>Deinococci</taxon>
        <taxon>Deinococcales</taxon>
        <taxon>Deinococcaceae</taxon>
        <taxon>Deinococcus</taxon>
    </lineage>
</organism>
<protein>
    <submittedName>
        <fullName evidence="1">Uncharacterized protein</fullName>
    </submittedName>
</protein>
<evidence type="ECO:0000313" key="2">
    <source>
        <dbReference type="Proteomes" id="UP000635726"/>
    </source>
</evidence>
<comment type="caution">
    <text evidence="1">The sequence shown here is derived from an EMBL/GenBank/DDBJ whole genome shotgun (WGS) entry which is preliminary data.</text>
</comment>
<keyword evidence="2" id="KW-1185">Reference proteome</keyword>
<evidence type="ECO:0000313" key="1">
    <source>
        <dbReference type="EMBL" id="GGJ68856.1"/>
    </source>
</evidence>